<feature type="compositionally biased region" description="Low complexity" evidence="1">
    <location>
        <begin position="41"/>
        <end position="51"/>
    </location>
</feature>
<proteinExistence type="predicted"/>
<name>A0ABR3DD39_NEUIN</name>
<feature type="region of interest" description="Disordered" evidence="1">
    <location>
        <begin position="231"/>
        <end position="259"/>
    </location>
</feature>
<reference evidence="4 5" key="1">
    <citation type="submission" date="2023-09" db="EMBL/GenBank/DDBJ databases">
        <title>Multi-omics analysis of a traditional fermented food reveals byproduct-associated fungal strains for waste-to-food upcycling.</title>
        <authorList>
            <consortium name="Lawrence Berkeley National Laboratory"/>
            <person name="Rekdal V.M."/>
            <person name="Villalobos-Escobedo J.M."/>
            <person name="Rodriguez-Valeron N."/>
            <person name="Garcia M.O."/>
            <person name="Vasquez D.P."/>
            <person name="Damayanti I."/>
            <person name="Sorensen P.M."/>
            <person name="Baidoo E.E."/>
            <person name="De Carvalho A.C."/>
            <person name="Riley R."/>
            <person name="Lipzen A."/>
            <person name="He G."/>
            <person name="Yan M."/>
            <person name="Haridas S."/>
            <person name="Daum C."/>
            <person name="Yoshinaga Y."/>
            <person name="Ng V."/>
            <person name="Grigoriev I.V."/>
            <person name="Munk R."/>
            <person name="Nuraida L."/>
            <person name="Wijaya C.H."/>
            <person name="Morales P.-C."/>
            <person name="Keasling J.D."/>
        </authorList>
    </citation>
    <scope>NUCLEOTIDE SEQUENCE [LARGE SCALE GENOMIC DNA]</scope>
    <source>
        <strain evidence="4 5">FGSC 2613</strain>
    </source>
</reference>
<feature type="transmembrane region" description="Helical" evidence="2">
    <location>
        <begin position="142"/>
        <end position="160"/>
    </location>
</feature>
<evidence type="ECO:0000256" key="2">
    <source>
        <dbReference type="SAM" id="Phobius"/>
    </source>
</evidence>
<dbReference type="PANTHER" id="PTHR36854">
    <property type="entry name" value="CHROMOSOME 9, WHOLE GENOME SHOTGUN SEQUENCE"/>
    <property type="match status" value="1"/>
</dbReference>
<feature type="signal peptide" evidence="3">
    <location>
        <begin position="1"/>
        <end position="20"/>
    </location>
</feature>
<protein>
    <submittedName>
        <fullName evidence="4">Uncharacterized protein</fullName>
    </submittedName>
</protein>
<keyword evidence="2" id="KW-0812">Transmembrane</keyword>
<organism evidence="4 5">
    <name type="scientific">Neurospora intermedia</name>
    <dbReference type="NCBI Taxonomy" id="5142"/>
    <lineage>
        <taxon>Eukaryota</taxon>
        <taxon>Fungi</taxon>
        <taxon>Dikarya</taxon>
        <taxon>Ascomycota</taxon>
        <taxon>Pezizomycotina</taxon>
        <taxon>Sordariomycetes</taxon>
        <taxon>Sordariomycetidae</taxon>
        <taxon>Sordariales</taxon>
        <taxon>Sordariaceae</taxon>
        <taxon>Neurospora</taxon>
    </lineage>
</organism>
<gene>
    <name evidence="4" type="ORF">QR685DRAFT_443353</name>
</gene>
<comment type="caution">
    <text evidence="4">The sequence shown here is derived from an EMBL/GenBank/DDBJ whole genome shotgun (WGS) entry which is preliminary data.</text>
</comment>
<feature type="compositionally biased region" description="Pro residues" evidence="1">
    <location>
        <begin position="52"/>
        <end position="64"/>
    </location>
</feature>
<keyword evidence="3" id="KW-0732">Signal</keyword>
<evidence type="ECO:0000313" key="5">
    <source>
        <dbReference type="Proteomes" id="UP001451303"/>
    </source>
</evidence>
<evidence type="ECO:0000313" key="4">
    <source>
        <dbReference type="EMBL" id="KAL0469686.1"/>
    </source>
</evidence>
<accession>A0ABR3DD39</accession>
<sequence length="259" mass="25760">MARIHILTIFLLSLLSLVSASAPTFCKCTCFSNSTIIRLGPQPDDPASNNPQQPPPPPPPPPSKPTATITATASPPNSPRSPNDQSQFLLHLGGLSKRAASSSCTQCNRAFCLQYNLPICKDAEEKDVTTTCFQRDSRKDEIIVWGFILSTAGLLGWAGVRRVLEKGRVSGFGGGGGGGAGGRSGRLGLMGGLGGTGGIGGSRAGGNGGAGDGGLGGIGGGLFRRVLSGGAGGQGRGGGGGGEGGTGQGAYSPLGGEGR</sequence>
<evidence type="ECO:0000256" key="1">
    <source>
        <dbReference type="SAM" id="MobiDB-lite"/>
    </source>
</evidence>
<feature type="chain" id="PRO_5046067029" evidence="3">
    <location>
        <begin position="21"/>
        <end position="259"/>
    </location>
</feature>
<feature type="compositionally biased region" description="Gly residues" evidence="1">
    <location>
        <begin position="231"/>
        <end position="248"/>
    </location>
</feature>
<dbReference type="PANTHER" id="PTHR36854:SF1">
    <property type="entry name" value="TRANSMEMBRANE PROTEIN"/>
    <property type="match status" value="1"/>
</dbReference>
<keyword evidence="5" id="KW-1185">Reference proteome</keyword>
<feature type="compositionally biased region" description="Low complexity" evidence="1">
    <location>
        <begin position="65"/>
        <end position="75"/>
    </location>
</feature>
<feature type="region of interest" description="Disordered" evidence="1">
    <location>
        <begin position="40"/>
        <end position="87"/>
    </location>
</feature>
<keyword evidence="2" id="KW-1133">Transmembrane helix</keyword>
<dbReference type="Proteomes" id="UP001451303">
    <property type="component" value="Unassembled WGS sequence"/>
</dbReference>
<keyword evidence="2" id="KW-0472">Membrane</keyword>
<dbReference type="EMBL" id="JAVLET010000005">
    <property type="protein sequence ID" value="KAL0469686.1"/>
    <property type="molecule type" value="Genomic_DNA"/>
</dbReference>
<evidence type="ECO:0000256" key="3">
    <source>
        <dbReference type="SAM" id="SignalP"/>
    </source>
</evidence>